<dbReference type="Gene3D" id="1.25.40.20">
    <property type="entry name" value="Ankyrin repeat-containing domain"/>
    <property type="match status" value="5"/>
</dbReference>
<evidence type="ECO:0000256" key="1">
    <source>
        <dbReference type="ARBA" id="ARBA00022737"/>
    </source>
</evidence>
<feature type="transmembrane region" description="Helical" evidence="4">
    <location>
        <begin position="853"/>
        <end position="876"/>
    </location>
</feature>
<protein>
    <recommendedName>
        <fullName evidence="7">Ion transport domain-containing protein</fullName>
    </recommendedName>
</protein>
<accession>A0AAV7KHN1</accession>
<feature type="repeat" description="ANK" evidence="3">
    <location>
        <begin position="72"/>
        <end position="104"/>
    </location>
</feature>
<proteinExistence type="predicted"/>
<dbReference type="PROSITE" id="PS50088">
    <property type="entry name" value="ANK_REPEAT"/>
    <property type="match status" value="5"/>
</dbReference>
<evidence type="ECO:0000313" key="5">
    <source>
        <dbReference type="EMBL" id="KAI6660867.1"/>
    </source>
</evidence>
<sequence>MVDHVPSNLVTACRLGKEAEVLELIASDQDVNQRDKSGYMGLHWAAFHGHYACVVALLKAKDRIDINAIDNGGGTPLMKASFKGQTPIVKLLLDNGANENMKDNKGMLAVHFASEKGHDECIVLLTADRKNINESSNPLMITPLYKAVLNNEEAACRTLIDIGADVNCIDSNQKTPLMISCSKGHVQIARLLLDKNAHLNARDSRRMTALHYACQWGHPDCVELLVNSINTYQNSNISVMDTASEEEELRYAPIHYSAGGKTRPGEVFSEEDQEKYCRCVEILVENGSEVQPLATKFVTPLHIASDVGNTAVVKFLLQRGANPNAENLVGESPLHYALKRKYNSVIALLVTHGASLYANSYDGVAPTQLMGLEDIIGIVFHDVLSGSIVEEDERGYNILHYVCKWGQLEWVDRFLDDCNEEEKLTKLFKNSDNNPESFSPFIICVRSGNDELAAAMLKHYFIGQNTRALEVLESEDYYGKNVLHLIAEMKCYKTLETVLDLLVHEADDNKLTLLPDLLNINEQGQKPPLLAYTDEVTNYSRASPTLYHKLNYLNRNELTFHPVVSMLTEKKISVYGKWYFLSLLGFLLYLLFIYIMLYTLVSEPSSSPGSSPGLTIMYLLVLLCLIIDIVCECAEFFTITYRYFKKMPSIECMEPAKIRVSGQKAGTDIELYTWMDAMEKAKKFHYYFSIISFISSPSIFKGFFQLSRHIFREYVLDILNLLDLLGIFFIFLFFVLHFAQSDSQWIVASLAYLFNTLRIGKYLRLFIYTGPYLYTMFRGLITDFPKFILFFLIMLSAFTGAFTLSSRGQFNRSQLCPPNPEFEDGTLCDGLTIFIHGIRVLLAQGEVFQNPEYFIILGFYLTLISAIFVILTVIFLQNILIAAFTKTYEDTLQSPQQYKFKIVVEFETKSLLFILFGKIIQPLTTILKAKVSKDYWSRYLVLETLLNTRKTEEMVYDLSQHVDKLEKQSNEIKKSLLAIQGGKPQIVKDDQ</sequence>
<keyword evidence="1" id="KW-0677">Repeat</keyword>
<evidence type="ECO:0008006" key="7">
    <source>
        <dbReference type="Google" id="ProtNLM"/>
    </source>
</evidence>
<evidence type="ECO:0000313" key="6">
    <source>
        <dbReference type="Proteomes" id="UP001165289"/>
    </source>
</evidence>
<feature type="transmembrane region" description="Helical" evidence="4">
    <location>
        <begin position="716"/>
        <end position="739"/>
    </location>
</feature>
<keyword evidence="2 3" id="KW-0040">ANK repeat</keyword>
<dbReference type="SMART" id="SM00248">
    <property type="entry name" value="ANK"/>
    <property type="match status" value="11"/>
</dbReference>
<feature type="repeat" description="ANK" evidence="3">
    <location>
        <begin position="329"/>
        <end position="361"/>
    </location>
</feature>
<feature type="transmembrane region" description="Helical" evidence="4">
    <location>
        <begin position="787"/>
        <end position="805"/>
    </location>
</feature>
<dbReference type="PANTHER" id="PTHR24123:SF141">
    <property type="entry name" value="ANKYRIN 2, ISOFORM U"/>
    <property type="match status" value="1"/>
</dbReference>
<reference evidence="5 6" key="1">
    <citation type="journal article" date="2023" name="BMC Biol.">
        <title>The compact genome of the sponge Oopsacas minuta (Hexactinellida) is lacking key metazoan core genes.</title>
        <authorList>
            <person name="Santini S."/>
            <person name="Schenkelaars Q."/>
            <person name="Jourda C."/>
            <person name="Duchesne M."/>
            <person name="Belahbib H."/>
            <person name="Rocher C."/>
            <person name="Selva M."/>
            <person name="Riesgo A."/>
            <person name="Vervoort M."/>
            <person name="Leys S.P."/>
            <person name="Kodjabachian L."/>
            <person name="Le Bivic A."/>
            <person name="Borchiellini C."/>
            <person name="Claverie J.M."/>
            <person name="Renard E."/>
        </authorList>
    </citation>
    <scope>NUCLEOTIDE SEQUENCE [LARGE SCALE GENOMIC DNA]</scope>
    <source>
        <strain evidence="5">SPO-2</strain>
    </source>
</reference>
<dbReference type="EMBL" id="JAKMXF010000022">
    <property type="protein sequence ID" value="KAI6660867.1"/>
    <property type="molecule type" value="Genomic_DNA"/>
</dbReference>
<keyword evidence="4" id="KW-1133">Transmembrane helix</keyword>
<keyword evidence="6" id="KW-1185">Reference proteome</keyword>
<dbReference type="Proteomes" id="UP001165289">
    <property type="component" value="Unassembled WGS sequence"/>
</dbReference>
<feature type="repeat" description="ANK" evidence="3">
    <location>
        <begin position="172"/>
        <end position="204"/>
    </location>
</feature>
<feature type="transmembrane region" description="Helical" evidence="4">
    <location>
        <begin position="578"/>
        <end position="601"/>
    </location>
</feature>
<dbReference type="InterPro" id="IPR036770">
    <property type="entry name" value="Ankyrin_rpt-contain_sf"/>
</dbReference>
<gene>
    <name evidence="5" type="ORF">LOD99_13591</name>
</gene>
<feature type="repeat" description="ANK" evidence="3">
    <location>
        <begin position="296"/>
        <end position="328"/>
    </location>
</feature>
<feature type="transmembrane region" description="Helical" evidence="4">
    <location>
        <begin position="613"/>
        <end position="639"/>
    </location>
</feature>
<dbReference type="Pfam" id="PF12796">
    <property type="entry name" value="Ank_2"/>
    <property type="match status" value="3"/>
</dbReference>
<feature type="repeat" description="ANK" evidence="3">
    <location>
        <begin position="139"/>
        <end position="171"/>
    </location>
</feature>
<evidence type="ECO:0000256" key="3">
    <source>
        <dbReference type="PROSITE-ProRule" id="PRU00023"/>
    </source>
</evidence>
<name>A0AAV7KHN1_9METZ</name>
<evidence type="ECO:0000256" key="4">
    <source>
        <dbReference type="SAM" id="Phobius"/>
    </source>
</evidence>
<feature type="transmembrane region" description="Helical" evidence="4">
    <location>
        <begin position="745"/>
        <end position="767"/>
    </location>
</feature>
<keyword evidence="4" id="KW-0472">Membrane</keyword>
<dbReference type="SUPFAM" id="SSF48403">
    <property type="entry name" value="Ankyrin repeat"/>
    <property type="match status" value="2"/>
</dbReference>
<comment type="caution">
    <text evidence="5">The sequence shown here is derived from an EMBL/GenBank/DDBJ whole genome shotgun (WGS) entry which is preliminary data.</text>
</comment>
<organism evidence="5 6">
    <name type="scientific">Oopsacas minuta</name>
    <dbReference type="NCBI Taxonomy" id="111878"/>
    <lineage>
        <taxon>Eukaryota</taxon>
        <taxon>Metazoa</taxon>
        <taxon>Porifera</taxon>
        <taxon>Hexactinellida</taxon>
        <taxon>Hexasterophora</taxon>
        <taxon>Lyssacinosida</taxon>
        <taxon>Leucopsacidae</taxon>
        <taxon>Oopsacas</taxon>
    </lineage>
</organism>
<dbReference type="PANTHER" id="PTHR24123">
    <property type="entry name" value="ANKYRIN REPEAT-CONTAINING"/>
    <property type="match status" value="1"/>
</dbReference>
<evidence type="ECO:0000256" key="2">
    <source>
        <dbReference type="ARBA" id="ARBA00023043"/>
    </source>
</evidence>
<dbReference type="PROSITE" id="PS50297">
    <property type="entry name" value="ANK_REP_REGION"/>
    <property type="match status" value="4"/>
</dbReference>
<keyword evidence="4" id="KW-0812">Transmembrane</keyword>
<dbReference type="AlphaFoldDB" id="A0AAV7KHN1"/>
<feature type="transmembrane region" description="Helical" evidence="4">
    <location>
        <begin position="684"/>
        <end position="704"/>
    </location>
</feature>
<dbReference type="InterPro" id="IPR002110">
    <property type="entry name" value="Ankyrin_rpt"/>
</dbReference>
<dbReference type="InterPro" id="IPR051165">
    <property type="entry name" value="Multifunctional_ANK_Repeat"/>
</dbReference>